<accession>A0AAU9F902</accession>
<dbReference type="PANTHER" id="PTHR31139">
    <property type="entry name" value="ECTOPIC P GRANULES PROTEIN 5 HOMOLOG"/>
    <property type="match status" value="1"/>
</dbReference>
<evidence type="ECO:0000256" key="1">
    <source>
        <dbReference type="ARBA" id="ARBA00010948"/>
    </source>
</evidence>
<dbReference type="EMBL" id="AP029263">
    <property type="protein sequence ID" value="BFF92146.1"/>
    <property type="molecule type" value="Genomic_DNA"/>
</dbReference>
<feature type="region of interest" description="Disordered" evidence="3">
    <location>
        <begin position="92"/>
        <end position="124"/>
    </location>
</feature>
<feature type="domain" description="Epg5-like TPR" evidence="5">
    <location>
        <begin position="1158"/>
        <end position="1340"/>
    </location>
</feature>
<dbReference type="Pfam" id="PF26106">
    <property type="entry name" value="TPR_Epg5_C"/>
    <property type="match status" value="1"/>
</dbReference>
<feature type="compositionally biased region" description="Acidic residues" evidence="3">
    <location>
        <begin position="97"/>
        <end position="109"/>
    </location>
</feature>
<feature type="domain" description="Epg5-like central TPR repeats" evidence="4">
    <location>
        <begin position="1591"/>
        <end position="1985"/>
    </location>
</feature>
<evidence type="ECO:0000256" key="3">
    <source>
        <dbReference type="SAM" id="MobiDB-lite"/>
    </source>
</evidence>
<evidence type="ECO:0000259" key="5">
    <source>
        <dbReference type="Pfam" id="PF26573"/>
    </source>
</evidence>
<feature type="compositionally biased region" description="Low complexity" evidence="3">
    <location>
        <begin position="110"/>
        <end position="124"/>
    </location>
</feature>
<evidence type="ECO:0000259" key="4">
    <source>
        <dbReference type="Pfam" id="PF26103"/>
    </source>
</evidence>
<keyword evidence="7" id="KW-1185">Reference proteome</keyword>
<evidence type="ECO:0000313" key="7">
    <source>
        <dbReference type="Proteomes" id="UP001500889"/>
    </source>
</evidence>
<dbReference type="InterPro" id="IPR058750">
    <property type="entry name" value="TPR_Epg5"/>
</dbReference>
<dbReference type="InterPro" id="IPR059030">
    <property type="entry name" value="TPR_Epg5_mid"/>
</dbReference>
<proteinExistence type="inferred from homology"/>
<organism evidence="6 7">
    <name type="scientific">Drosophila madeirensis</name>
    <name type="common">Fruit fly</name>
    <dbReference type="NCBI Taxonomy" id="30013"/>
    <lineage>
        <taxon>Eukaryota</taxon>
        <taxon>Metazoa</taxon>
        <taxon>Ecdysozoa</taxon>
        <taxon>Arthropoda</taxon>
        <taxon>Hexapoda</taxon>
        <taxon>Insecta</taxon>
        <taxon>Pterygota</taxon>
        <taxon>Neoptera</taxon>
        <taxon>Endopterygota</taxon>
        <taxon>Diptera</taxon>
        <taxon>Brachycera</taxon>
        <taxon>Muscomorpha</taxon>
        <taxon>Ephydroidea</taxon>
        <taxon>Drosophilidae</taxon>
        <taxon>Drosophila</taxon>
        <taxon>Sophophora</taxon>
    </lineage>
</organism>
<dbReference type="GO" id="GO:0097352">
    <property type="term" value="P:autophagosome maturation"/>
    <property type="evidence" value="ECO:0007669"/>
    <property type="project" value="TreeGrafter"/>
</dbReference>
<dbReference type="GO" id="GO:0005737">
    <property type="term" value="C:cytoplasm"/>
    <property type="evidence" value="ECO:0007669"/>
    <property type="project" value="TreeGrafter"/>
</dbReference>
<comment type="similarity">
    <text evidence="1">Belongs to the EPG5 family.</text>
</comment>
<feature type="compositionally biased region" description="Acidic residues" evidence="3">
    <location>
        <begin position="28"/>
        <end position="37"/>
    </location>
</feature>
<dbReference type="Pfam" id="PF26103">
    <property type="entry name" value="TPR_Epg5"/>
    <property type="match status" value="1"/>
</dbReference>
<gene>
    <name evidence="6" type="ORF">DMAD_10271</name>
</gene>
<protein>
    <submittedName>
        <fullName evidence="6">Ectopic P granules protein 5 homolog</fullName>
    </submittedName>
</protein>
<feature type="region of interest" description="Disordered" evidence="3">
    <location>
        <begin position="1"/>
        <end position="50"/>
    </location>
</feature>
<dbReference type="Proteomes" id="UP001500889">
    <property type="component" value="Chromosome O"/>
</dbReference>
<reference evidence="6 7" key="1">
    <citation type="submission" date="2024-02" db="EMBL/GenBank/DDBJ databases">
        <title>A chromosome-level genome assembly of Drosophila madeirensis, a fruit fly species endemic to Madeira island.</title>
        <authorList>
            <person name="Tomihara K."/>
            <person name="Llopart A."/>
            <person name="Yamamoto D."/>
        </authorList>
    </citation>
    <scope>NUCLEOTIDE SEQUENCE [LARGE SCALE GENOMIC DNA]</scope>
    <source>
        <strain evidence="6 7">RF1</strain>
    </source>
</reference>
<sequence>MATLAKPKKVKTKKPQRESQQSQRLSLQEEEEHDDELSTSSVAAAPEQRATENVSLLEEFERVAALASSSSSGAEGIISHDCCISSDVLEVPTQPEAEAEAEPEPEPEVLLEPSAPSAPPSSSAKIVQYPNLQPMKLSNAQIEEHSSKIMFRQPDCQPAGFALVRSNLKPLDAEQLRQIYDCPDLELAKQFELEFLMNSLLESSEADPLYAALQEYYQLQSKLTSNLHDVEKLRKACVEAQEKIWERKSVSRTFRGTCGDGNVVQESITYETIEVDQIKLELTKTVFTSLYDLVSHTYTNNLITAKITNVKIDQMINELLSYPHVGAQAAISLNSQLDAAALQFVGKLRGAISILFSFVRRPSPNVNFDKDLKAWLRKLIALQLLLATKEDHWFLLFNILRCPNGVGSWAAQFLQLPGMRLPSRGSQQNELPLGLNSPELNHCMAVLQILLMPVKRRNEYLKSQAQAHRELSASTGAADSWTVVDSDGEDAHTPTGDCIGLKESDLIALLNQLPFEKIFTSAMRIEKFLGDYIIEPDMITGQQMLSVVVFLAQLVKTLGEGMLTYNNERYKQLAKRLGRLVRHTLQYVFDYNELFLHNNLSKSSELYERIQVELQALLLRACGYIYRTRSLGTWQYFSTLPYGTLDAEIIWHLFYYLNVGFPTDLSTDLVGNAEAAFQADDFWSKFDQANADVAPEDMYYLLQTFFEMANDRNRSNDWSLIKAICLHIFHMGYIHRPTREICYKTARDMLANLMQEDLLGCFLVQLKVRYGEVDQAAYLFKALPLDAWRPCMDSFEVLSNWLLHFDYQSSESHLARLIISHLNWGFDVEGRLFLPHNIHVRMAYLVNEALNKYAPEVIGASGISESVRQVSSLIDSTQSSREQFTNWCWRMISMLRLHLMDQGVESVKRTLLHPTEPLLFIPALENMEMIFQGVAEQRPLALYVGMLVSLHGHSIPLICQHGFDLLQKLLLDHRHAATIRCLELIVPLFLETPETLAHCENFQRLLLTLLNADRTYLKLAKDMVYANSIGPILELLDNMLHHQIISYTSYGLCSPLNLLNIWLNCFTSLPGWSQNANLLYLLDRMLCISYQFPDCRAQAVEFFYNFYKDCSEWKIPAKSSALKAFFGQQSSVSRIPLISPQNCWLNLVLLEIEFRLVDTRLWPELLRQLSVQPMEAALKKTLSLSKTNAFPPNQLVVFKYAQLLASMDTSHALFPIVCQKFFELYLWRVPSEGESLNFSHNFGVSDKFYEHNVPLMKTIKGQLKSSEGYYAALALKFASDDSLAHFYRSCCKLMLNCGLWLEDTQINRFTSDAVQLPPQYNSEKLRELLGGHVNHWTEFLYLATLRKEQRHQADQWGRKVFRLASQRPPRSPVQPKARQLPAQHIKSLLSTYEKSLPIPAHARCEPVRAPPVDDDIMFQLKKLLGIFNSTAKNYHYMTSELNSLNLNYLQDVRAMYQMVPYDETRRKECSSLLFNRSCTAPAQITLRPEHIRRNEQIFRKQQLNRDRHEKSLEALLLAGNVDRFAQCIEDFGLCIGALLQAPSGRRVTDLGVAIFYHLVESLNEVTMEFQPTRDIYFQVLEQLGVFLQADQDAQGLPVLKLALKRPDLLELLAAVFVPSRTDVEHFLPMYEFLIDSHLKRCDTKTLFVLFSKFDLLSWLEAYQPKLSEINGLLLLVLQGLEAWSQPDSRLLQDQFRRHLVHIFCYDFPQHYGEVMQLVLDRISDQKLMPLVLVDLLNALFATCNCQELAMDQHEPRVDELSLDFARRQKLFTLKAATDTLLLFSRHFQKERLHHGLHGLYPKHKDYCKALVLWFTCFGHVLLASAICSYQELLADQISDIVFGSIVETYGPWLIPYTEQTASGVAHWIRQLTPGQNKVLLPWSEPQVSSSKLMIRSFTATILQVLQYLPSSSMILEHVFAWYVHHFAQPNMAGHVLAPIHEGLAQLPWERFLPPTKHIELLYESLQRFTPESHAMLGHIFIRIDWSSWFAQMPQPVAVLSRLFGIFVKMAFEPNIHIHPNTSKILEEAIQYPWHLVEYSELEQLLKWFVASVEPAIVLKLPAESNYADRAVLDLLRLACAMLPERSAQDAVVLGTAKRMLYTRSMVRLQRACGAKHKKLLATKEGERAFSEAFLELLNSIDRAISSCSEQCTPEEQRREALNLMLELVAPTQTQSQEVSILHIKALVLWQQQCAPGNLVMCSALPAIGHLNTYIASIYSLLEASVESYFRTSTECAPWHAPSWQGLFEALSMSLPKLELMPIMQGSYFFSLHVFVLYKMEEIATDGDKVTFLQDLSQLLDNLKTNPVTEPRLALVWGAIISRGCQILQVNAHVKKPLHMLARQLQIASTKAEGWGDGLLGVIGLRSEIITNRRKVLTRCLACVIFSLCPANRELRLPCEEYESSMRELSMLLANKKFADVKPLIVHAISLLKEHCLPEARAVPHLVCRLIGIFYGQSYLTTIPEVWDFDFRLNAAA</sequence>
<keyword evidence="2" id="KW-0072">Autophagy</keyword>
<evidence type="ECO:0000256" key="2">
    <source>
        <dbReference type="ARBA" id="ARBA00023006"/>
    </source>
</evidence>
<dbReference type="Pfam" id="PF26573">
    <property type="entry name" value="TPR_Epg5_2"/>
    <property type="match status" value="1"/>
</dbReference>
<feature type="compositionally biased region" description="Basic residues" evidence="3">
    <location>
        <begin position="1"/>
        <end position="14"/>
    </location>
</feature>
<name>A0AAU9F902_DROMD</name>
<evidence type="ECO:0000313" key="6">
    <source>
        <dbReference type="EMBL" id="BFF92146.1"/>
    </source>
</evidence>
<dbReference type="PANTHER" id="PTHR31139:SF4">
    <property type="entry name" value="ECTOPIC P GRANULES PROTEIN 5 HOMOLOG"/>
    <property type="match status" value="1"/>
</dbReference>
<dbReference type="InterPro" id="IPR051436">
    <property type="entry name" value="Autophagy-related_EPG5"/>
</dbReference>